<reference evidence="3 4" key="1">
    <citation type="submission" date="2020-08" db="EMBL/GenBank/DDBJ databases">
        <title>Sequencing the genomes of 1000 actinobacteria strains.</title>
        <authorList>
            <person name="Klenk H.-P."/>
        </authorList>
    </citation>
    <scope>NUCLEOTIDE SEQUENCE [LARGE SCALE GENOMIC DNA]</scope>
    <source>
        <strain evidence="3 4">DSM 45518</strain>
    </source>
</reference>
<comment type="caution">
    <text evidence="3">The sequence shown here is derived from an EMBL/GenBank/DDBJ whole genome shotgun (WGS) entry which is preliminary data.</text>
</comment>
<dbReference type="RefSeq" id="WP_184951591.1">
    <property type="nucleotide sequence ID" value="NZ_BOMC01000061.1"/>
</dbReference>
<keyword evidence="2" id="KW-0732">Signal</keyword>
<evidence type="ECO:0008006" key="5">
    <source>
        <dbReference type="Google" id="ProtNLM"/>
    </source>
</evidence>
<dbReference type="AlphaFoldDB" id="A0A7W7G1R9"/>
<accession>A0A7W7G1R9</accession>
<name>A0A7W7G1R9_9ACTN</name>
<evidence type="ECO:0000313" key="4">
    <source>
        <dbReference type="Proteomes" id="UP000542742"/>
    </source>
</evidence>
<sequence length="239" mass="24909">MTHRSFRRALPLVLVAATAAACSSGGDGPAPAPSPSTPPPAVAAAGSAPSAAAARTIPASAFFQMPGDMRREQQQADGATAVPKLCDRELAPGDGVVASAAMMNVYQAPEAPEGSVPHGILYQTIRSYSGDSAAAFMDRARDRLAGCTSYRTAENTVKVRAKPLPGAADEALTVDLTQPQLDLPGDPTGGTQTNRIVLLRFGSVVTILYDGEYERSSSDNDFVAIFTDEATKAIRSWRG</sequence>
<feature type="compositionally biased region" description="Pro residues" evidence="1">
    <location>
        <begin position="30"/>
        <end position="41"/>
    </location>
</feature>
<evidence type="ECO:0000313" key="3">
    <source>
        <dbReference type="EMBL" id="MBB4692919.1"/>
    </source>
</evidence>
<evidence type="ECO:0000256" key="2">
    <source>
        <dbReference type="SAM" id="SignalP"/>
    </source>
</evidence>
<proteinExistence type="predicted"/>
<organism evidence="3 4">
    <name type="scientific">Paractinoplanes abujensis</name>
    <dbReference type="NCBI Taxonomy" id="882441"/>
    <lineage>
        <taxon>Bacteria</taxon>
        <taxon>Bacillati</taxon>
        <taxon>Actinomycetota</taxon>
        <taxon>Actinomycetes</taxon>
        <taxon>Micromonosporales</taxon>
        <taxon>Micromonosporaceae</taxon>
        <taxon>Paractinoplanes</taxon>
    </lineage>
</organism>
<evidence type="ECO:0000256" key="1">
    <source>
        <dbReference type="SAM" id="MobiDB-lite"/>
    </source>
</evidence>
<dbReference type="EMBL" id="JACHMF010000001">
    <property type="protein sequence ID" value="MBB4692919.1"/>
    <property type="molecule type" value="Genomic_DNA"/>
</dbReference>
<keyword evidence="4" id="KW-1185">Reference proteome</keyword>
<dbReference type="Proteomes" id="UP000542742">
    <property type="component" value="Unassembled WGS sequence"/>
</dbReference>
<gene>
    <name evidence="3" type="ORF">BKA14_003067</name>
</gene>
<dbReference type="PROSITE" id="PS51257">
    <property type="entry name" value="PROKAR_LIPOPROTEIN"/>
    <property type="match status" value="1"/>
</dbReference>
<feature type="signal peptide" evidence="2">
    <location>
        <begin position="1"/>
        <end position="21"/>
    </location>
</feature>
<feature type="chain" id="PRO_5039335189" description="PknH-like extracellular domain-containing protein" evidence="2">
    <location>
        <begin position="22"/>
        <end position="239"/>
    </location>
</feature>
<protein>
    <recommendedName>
        <fullName evidence="5">PknH-like extracellular domain-containing protein</fullName>
    </recommendedName>
</protein>
<feature type="region of interest" description="Disordered" evidence="1">
    <location>
        <begin position="23"/>
        <end position="49"/>
    </location>
</feature>